<evidence type="ECO:0000256" key="4">
    <source>
        <dbReference type="ARBA" id="ARBA00016377"/>
    </source>
</evidence>
<evidence type="ECO:0000256" key="7">
    <source>
        <dbReference type="ARBA" id="ARBA00032272"/>
    </source>
</evidence>
<dbReference type="RefSeq" id="WP_341400470.1">
    <property type="nucleotide sequence ID" value="NZ_JBBUTI010000014.1"/>
</dbReference>
<organism evidence="9 10">
    <name type="scientific">Ideonella margarita</name>
    <dbReference type="NCBI Taxonomy" id="2984191"/>
    <lineage>
        <taxon>Bacteria</taxon>
        <taxon>Pseudomonadati</taxon>
        <taxon>Pseudomonadota</taxon>
        <taxon>Betaproteobacteria</taxon>
        <taxon>Burkholderiales</taxon>
        <taxon>Sphaerotilaceae</taxon>
        <taxon>Ideonella</taxon>
    </lineage>
</organism>
<name>A0ABU9C8K2_9BURK</name>
<dbReference type="SUPFAM" id="SSF55811">
    <property type="entry name" value="Nudix"/>
    <property type="match status" value="1"/>
</dbReference>
<dbReference type="EMBL" id="JBBUTI010000014">
    <property type="protein sequence ID" value="MEK8048158.1"/>
    <property type="molecule type" value="Genomic_DNA"/>
</dbReference>
<dbReference type="PANTHER" id="PTHR11839:SF18">
    <property type="entry name" value="NUDIX HYDROLASE DOMAIN-CONTAINING PROTEIN"/>
    <property type="match status" value="1"/>
</dbReference>
<evidence type="ECO:0000256" key="1">
    <source>
        <dbReference type="ARBA" id="ARBA00000847"/>
    </source>
</evidence>
<keyword evidence="10" id="KW-1185">Reference proteome</keyword>
<evidence type="ECO:0000256" key="6">
    <source>
        <dbReference type="ARBA" id="ARBA00032162"/>
    </source>
</evidence>
<dbReference type="InterPro" id="IPR015797">
    <property type="entry name" value="NUDIX_hydrolase-like_dom_sf"/>
</dbReference>
<dbReference type="Pfam" id="PF00293">
    <property type="entry name" value="NUDIX"/>
    <property type="match status" value="1"/>
</dbReference>
<evidence type="ECO:0000313" key="9">
    <source>
        <dbReference type="EMBL" id="MEK8048158.1"/>
    </source>
</evidence>
<dbReference type="GO" id="GO:0016787">
    <property type="term" value="F:hydrolase activity"/>
    <property type="evidence" value="ECO:0007669"/>
    <property type="project" value="UniProtKB-KW"/>
</dbReference>
<feature type="domain" description="Nudix hydrolase" evidence="8">
    <location>
        <begin position="41"/>
        <end position="172"/>
    </location>
</feature>
<reference evidence="9 10" key="1">
    <citation type="submission" date="2024-04" db="EMBL/GenBank/DDBJ databases">
        <title>Novel species of the genus Ideonella isolated from streams.</title>
        <authorList>
            <person name="Lu H."/>
        </authorList>
    </citation>
    <scope>NUCLEOTIDE SEQUENCE [LARGE SCALE GENOMIC DNA]</scope>
    <source>
        <strain evidence="9 10">LYT19W</strain>
    </source>
</reference>
<comment type="similarity">
    <text evidence="3">Belongs to the Nudix hydrolase family. NudK subfamily.</text>
</comment>
<sequence length="191" mass="21537">MADEHLIEPLVEAHQVFKGSFLDVRRDTVQLPKQQGLATREYVRHSGAVMIVPILDDGRLVLERQYRHPIGQVLLEFPAGKIDPNESQLHCAQRELLEETGYTAREWACAGVMHNAPAYSTEGIGIWFARGLQAGPQQLDHGEHIEVVLMEEAELDALAGRGEMTDAKSLIALMWLQKWRAGQWPLHWQSA</sequence>
<protein>
    <recommendedName>
        <fullName evidence="4">GDP-mannose pyrophosphatase</fullName>
    </recommendedName>
    <alternativeName>
        <fullName evidence="6">GDP-mannose hydrolase</fullName>
    </alternativeName>
    <alternativeName>
        <fullName evidence="7">GDPMK</fullName>
    </alternativeName>
</protein>
<comment type="cofactor">
    <cofactor evidence="2">
        <name>Mg(2+)</name>
        <dbReference type="ChEBI" id="CHEBI:18420"/>
    </cofactor>
</comment>
<evidence type="ECO:0000259" key="8">
    <source>
        <dbReference type="PROSITE" id="PS51462"/>
    </source>
</evidence>
<dbReference type="InterPro" id="IPR020084">
    <property type="entry name" value="NUDIX_hydrolase_CS"/>
</dbReference>
<dbReference type="Gene3D" id="3.90.79.10">
    <property type="entry name" value="Nucleoside Triphosphate Pyrophosphohydrolase"/>
    <property type="match status" value="1"/>
</dbReference>
<evidence type="ECO:0000256" key="2">
    <source>
        <dbReference type="ARBA" id="ARBA00001946"/>
    </source>
</evidence>
<dbReference type="PROSITE" id="PS51462">
    <property type="entry name" value="NUDIX"/>
    <property type="match status" value="1"/>
</dbReference>
<dbReference type="PANTHER" id="PTHR11839">
    <property type="entry name" value="UDP/ADP-SUGAR PYROPHOSPHATASE"/>
    <property type="match status" value="1"/>
</dbReference>
<evidence type="ECO:0000313" key="10">
    <source>
        <dbReference type="Proteomes" id="UP001379945"/>
    </source>
</evidence>
<comment type="catalytic activity">
    <reaction evidence="1">
        <text>GDP-alpha-D-mannose + H2O = alpha-D-mannose 1-phosphate + GMP + 2 H(+)</text>
        <dbReference type="Rhea" id="RHEA:27978"/>
        <dbReference type="ChEBI" id="CHEBI:15377"/>
        <dbReference type="ChEBI" id="CHEBI:15378"/>
        <dbReference type="ChEBI" id="CHEBI:57527"/>
        <dbReference type="ChEBI" id="CHEBI:58115"/>
        <dbReference type="ChEBI" id="CHEBI:58409"/>
    </reaction>
</comment>
<gene>
    <name evidence="9" type="ORF">AACH00_17530</name>
</gene>
<accession>A0ABU9C8K2</accession>
<proteinExistence type="inferred from homology"/>
<dbReference type="InterPro" id="IPR000086">
    <property type="entry name" value="NUDIX_hydrolase_dom"/>
</dbReference>
<dbReference type="PROSITE" id="PS00893">
    <property type="entry name" value="NUDIX_BOX"/>
    <property type="match status" value="1"/>
</dbReference>
<evidence type="ECO:0000256" key="5">
    <source>
        <dbReference type="ARBA" id="ARBA00022801"/>
    </source>
</evidence>
<keyword evidence="5 9" id="KW-0378">Hydrolase</keyword>
<comment type="caution">
    <text evidence="9">The sequence shown here is derived from an EMBL/GenBank/DDBJ whole genome shotgun (WGS) entry which is preliminary data.</text>
</comment>
<evidence type="ECO:0000256" key="3">
    <source>
        <dbReference type="ARBA" id="ARBA00007275"/>
    </source>
</evidence>
<dbReference type="Proteomes" id="UP001379945">
    <property type="component" value="Unassembled WGS sequence"/>
</dbReference>